<accession>A0A853A040</accession>
<keyword evidence="1" id="KW-0812">Transmembrane</keyword>
<feature type="transmembrane region" description="Helical" evidence="1">
    <location>
        <begin position="212"/>
        <end position="235"/>
    </location>
</feature>
<keyword evidence="1" id="KW-0472">Membrane</keyword>
<dbReference type="Pfam" id="PF13398">
    <property type="entry name" value="Peptidase_M50B"/>
    <property type="match status" value="1"/>
</dbReference>
<name>A0A853A040_9ACTN</name>
<sequence>MDAATLVDVWEQVIGSQPEPPRWLVLATGALALTLVLVRPAWRVMRNTATIAHEGGHALVAVASGRRLAGIRLHSDTSGLTVSAGRPHGVGMVLTTAAGYPAPSLLGLGGAWLLYTDHITALLWITVAALAALLVMVRNAYGALSLVVTGGVCFAVSWFADAGIQAAFAYLAVWFLLFAGVRPILELQGLRRQGRAPDSDPDQLAGLTGVPAGLWVALFLAITAGCLFTGGGWLLQLGR</sequence>
<dbReference type="Proteomes" id="UP000567795">
    <property type="component" value="Unassembled WGS sequence"/>
</dbReference>
<dbReference type="InterPro" id="IPR049500">
    <property type="entry name" value="Peptidase_M50B-like"/>
</dbReference>
<proteinExistence type="predicted"/>
<evidence type="ECO:0000313" key="3">
    <source>
        <dbReference type="Proteomes" id="UP000567795"/>
    </source>
</evidence>
<dbReference type="AlphaFoldDB" id="A0A853A040"/>
<protein>
    <recommendedName>
        <fullName evidence="4">Peptidase M50B-like protein</fullName>
    </recommendedName>
</protein>
<feature type="transmembrane region" description="Helical" evidence="1">
    <location>
        <begin position="167"/>
        <end position="185"/>
    </location>
</feature>
<feature type="transmembrane region" description="Helical" evidence="1">
    <location>
        <begin position="140"/>
        <end position="160"/>
    </location>
</feature>
<evidence type="ECO:0000256" key="1">
    <source>
        <dbReference type="SAM" id="Phobius"/>
    </source>
</evidence>
<keyword evidence="3" id="KW-1185">Reference proteome</keyword>
<gene>
    <name evidence="2" type="ORF">FHU37_003237</name>
</gene>
<feature type="transmembrane region" description="Helical" evidence="1">
    <location>
        <begin position="20"/>
        <end position="38"/>
    </location>
</feature>
<keyword evidence="1" id="KW-1133">Transmembrane helix</keyword>
<feature type="transmembrane region" description="Helical" evidence="1">
    <location>
        <begin position="112"/>
        <end position="134"/>
    </location>
</feature>
<dbReference type="RefSeq" id="WP_179814904.1">
    <property type="nucleotide sequence ID" value="NZ_JACBZD010000001.1"/>
</dbReference>
<evidence type="ECO:0000313" key="2">
    <source>
        <dbReference type="EMBL" id="NYI06294.1"/>
    </source>
</evidence>
<reference evidence="2 3" key="1">
    <citation type="submission" date="2020-07" db="EMBL/GenBank/DDBJ databases">
        <title>Sequencing the genomes of 1000 actinobacteria strains.</title>
        <authorList>
            <person name="Klenk H.-P."/>
        </authorList>
    </citation>
    <scope>NUCLEOTIDE SEQUENCE [LARGE SCALE GENOMIC DNA]</scope>
    <source>
        <strain evidence="2 3">DSM 42178</strain>
    </source>
</reference>
<organism evidence="2 3">
    <name type="scientific">Allostreptomyces psammosilenae</name>
    <dbReference type="NCBI Taxonomy" id="1892865"/>
    <lineage>
        <taxon>Bacteria</taxon>
        <taxon>Bacillati</taxon>
        <taxon>Actinomycetota</taxon>
        <taxon>Actinomycetes</taxon>
        <taxon>Kitasatosporales</taxon>
        <taxon>Streptomycetaceae</taxon>
        <taxon>Allostreptomyces</taxon>
    </lineage>
</organism>
<evidence type="ECO:0008006" key="4">
    <source>
        <dbReference type="Google" id="ProtNLM"/>
    </source>
</evidence>
<comment type="caution">
    <text evidence="2">The sequence shown here is derived from an EMBL/GenBank/DDBJ whole genome shotgun (WGS) entry which is preliminary data.</text>
</comment>
<dbReference type="EMBL" id="JACBZD010000001">
    <property type="protein sequence ID" value="NYI06294.1"/>
    <property type="molecule type" value="Genomic_DNA"/>
</dbReference>